<keyword evidence="2" id="KW-1185">Reference proteome</keyword>
<proteinExistence type="predicted"/>
<dbReference type="InParanoid" id="A0A1B7MZJ6"/>
<dbReference type="OrthoDB" id="2104739at2759"/>
<evidence type="ECO:0000313" key="1">
    <source>
        <dbReference type="EMBL" id="OAX38026.1"/>
    </source>
</evidence>
<evidence type="ECO:0000313" key="2">
    <source>
        <dbReference type="Proteomes" id="UP000092154"/>
    </source>
</evidence>
<name>A0A1B7MZJ6_9AGAM</name>
<dbReference type="Proteomes" id="UP000092154">
    <property type="component" value="Unassembled WGS sequence"/>
</dbReference>
<dbReference type="AlphaFoldDB" id="A0A1B7MZJ6"/>
<accession>A0A1B7MZJ6</accession>
<protein>
    <submittedName>
        <fullName evidence="1">Uncharacterized protein</fullName>
    </submittedName>
</protein>
<organism evidence="1 2">
    <name type="scientific">Rhizopogon vinicolor AM-OR11-026</name>
    <dbReference type="NCBI Taxonomy" id="1314800"/>
    <lineage>
        <taxon>Eukaryota</taxon>
        <taxon>Fungi</taxon>
        <taxon>Dikarya</taxon>
        <taxon>Basidiomycota</taxon>
        <taxon>Agaricomycotina</taxon>
        <taxon>Agaricomycetes</taxon>
        <taxon>Agaricomycetidae</taxon>
        <taxon>Boletales</taxon>
        <taxon>Suillineae</taxon>
        <taxon>Rhizopogonaceae</taxon>
        <taxon>Rhizopogon</taxon>
    </lineage>
</organism>
<reference evidence="1 2" key="1">
    <citation type="submission" date="2016-06" db="EMBL/GenBank/DDBJ databases">
        <title>Comparative genomics of the ectomycorrhizal sister species Rhizopogon vinicolor and Rhizopogon vesiculosus (Basidiomycota: Boletales) reveals a divergence of the mating type B locus.</title>
        <authorList>
            <consortium name="DOE Joint Genome Institute"/>
            <person name="Mujic A.B."/>
            <person name="Kuo A."/>
            <person name="Tritt A."/>
            <person name="Lipzen A."/>
            <person name="Chen C."/>
            <person name="Johnson J."/>
            <person name="Sharma A."/>
            <person name="Barry K."/>
            <person name="Grigoriev I.V."/>
            <person name="Spatafora J.W."/>
        </authorList>
    </citation>
    <scope>NUCLEOTIDE SEQUENCE [LARGE SCALE GENOMIC DNA]</scope>
    <source>
        <strain evidence="1 2">AM-OR11-026</strain>
    </source>
</reference>
<dbReference type="EMBL" id="KV448317">
    <property type="protein sequence ID" value="OAX38026.1"/>
    <property type="molecule type" value="Genomic_DNA"/>
</dbReference>
<dbReference type="STRING" id="1314800.A0A1B7MZJ6"/>
<gene>
    <name evidence="1" type="ORF">K503DRAFT_741828</name>
</gene>
<sequence length="141" mass="15626">MQTEYASSVWAVIDRFSGIKPTKNLAAPISTELECCELVTLAGRVHSKFVRLYFQTHGLPTTITFTTAHPHLTLSDPRYLRVHATCAKVTHLSGAGECIDRIIRNIEDTLVLAADGSSAEDINYVLMQRSFSLCIITQIKC</sequence>